<dbReference type="Proteomes" id="UP000243499">
    <property type="component" value="Chromosome 5"/>
</dbReference>
<organism evidence="2">
    <name type="scientific">Panicum hallii</name>
    <dbReference type="NCBI Taxonomy" id="206008"/>
    <lineage>
        <taxon>Eukaryota</taxon>
        <taxon>Viridiplantae</taxon>
        <taxon>Streptophyta</taxon>
        <taxon>Embryophyta</taxon>
        <taxon>Tracheophyta</taxon>
        <taxon>Spermatophyta</taxon>
        <taxon>Magnoliopsida</taxon>
        <taxon>Liliopsida</taxon>
        <taxon>Poales</taxon>
        <taxon>Poaceae</taxon>
        <taxon>PACMAD clade</taxon>
        <taxon>Panicoideae</taxon>
        <taxon>Panicodae</taxon>
        <taxon>Paniceae</taxon>
        <taxon>Panicinae</taxon>
        <taxon>Panicum</taxon>
        <taxon>Panicum sect. Panicum</taxon>
    </lineage>
</organism>
<reference evidence="2" key="1">
    <citation type="submission" date="2018-04" db="EMBL/GenBank/DDBJ databases">
        <title>WGS assembly of Panicum hallii.</title>
        <authorList>
            <person name="Lovell J."/>
            <person name="Jenkins J."/>
            <person name="Lowry D."/>
            <person name="Mamidi S."/>
            <person name="Sreedasyam A."/>
            <person name="Weng X."/>
            <person name="Barry K."/>
            <person name="Bonette J."/>
            <person name="Campitelli B."/>
            <person name="Daum C."/>
            <person name="Gordon S."/>
            <person name="Gould B."/>
            <person name="Lipzen A."/>
            <person name="Macqueen A."/>
            <person name="Palacio-Mejia J."/>
            <person name="Plott C."/>
            <person name="Shakirov E."/>
            <person name="Shu S."/>
            <person name="Yoshinaga Y."/>
            <person name="Zane M."/>
            <person name="Rokhsar D."/>
            <person name="Grimwood J."/>
            <person name="Schmutz J."/>
            <person name="Juenger T."/>
        </authorList>
    </citation>
    <scope>NUCLEOTIDE SEQUENCE [LARGE SCALE GENOMIC DNA]</scope>
    <source>
        <strain evidence="2">FIL2</strain>
    </source>
</reference>
<feature type="region of interest" description="Disordered" evidence="1">
    <location>
        <begin position="171"/>
        <end position="238"/>
    </location>
</feature>
<dbReference type="Gramene" id="PVH39389">
    <property type="protein sequence ID" value="PVH39389"/>
    <property type="gene ID" value="PAHAL_5G490200"/>
</dbReference>
<dbReference type="EMBL" id="CM008050">
    <property type="protein sequence ID" value="PVH39389.1"/>
    <property type="molecule type" value="Genomic_DNA"/>
</dbReference>
<proteinExistence type="predicted"/>
<name>A0A2T8IP31_9POAL</name>
<gene>
    <name evidence="2" type="ORF">PAHAL_5G490200</name>
</gene>
<sequence>MVREESPNHGLQFLTLVFQTRTIDGTVRRTQPHLLNRQNRKRPNMRASTPICRIIGGSRMNPTNASSGNYNQFGLPPTTTGDSSSLLQSQTAYTGVVPQDGVTKAYLYLPELLCTTSKNAATSGSPYREDSFYHVVPQTNGNNDWNHPQHQQVAQYHCSQPRRNEQLTLPSYWSSQHTSNSNILHTPRTRATSSSVVGKCPTPPPSSSSVLGKRPTTSNPVRSFFQPPPPLSSSNADDMVPQCRMETDELLRLFQSMGTPEFLAISDRVLRSGSSQHDPLRAASAHIPVRGTSAASAPNLLLGLGNGGGIDKGKGKEGTSYWDLDAMVEMMESMNKRQRKVTGQQVPDLTLGSDGQGGSKDKRN</sequence>
<evidence type="ECO:0000313" key="2">
    <source>
        <dbReference type="EMBL" id="PVH39389.1"/>
    </source>
</evidence>
<dbReference type="AlphaFoldDB" id="A0A2T8IP31"/>
<feature type="compositionally biased region" description="Polar residues" evidence="1">
    <location>
        <begin position="171"/>
        <end position="196"/>
    </location>
</feature>
<evidence type="ECO:0000256" key="1">
    <source>
        <dbReference type="SAM" id="MobiDB-lite"/>
    </source>
</evidence>
<accession>A0A2T8IP31</accession>
<protein>
    <submittedName>
        <fullName evidence="2">Uncharacterized protein</fullName>
    </submittedName>
</protein>
<feature type="region of interest" description="Disordered" evidence="1">
    <location>
        <begin position="138"/>
        <end position="159"/>
    </location>
</feature>
<feature type="compositionally biased region" description="Polar residues" evidence="1">
    <location>
        <begin position="207"/>
        <end position="221"/>
    </location>
</feature>
<feature type="region of interest" description="Disordered" evidence="1">
    <location>
        <begin position="335"/>
        <end position="364"/>
    </location>
</feature>
<feature type="compositionally biased region" description="Polar residues" evidence="1">
    <location>
        <begin position="138"/>
        <end position="158"/>
    </location>
</feature>